<evidence type="ECO:0000259" key="5">
    <source>
        <dbReference type="Pfam" id="PF04542"/>
    </source>
</evidence>
<dbReference type="EMBL" id="VSSQ01047856">
    <property type="protein sequence ID" value="MPN01882.1"/>
    <property type="molecule type" value="Genomic_DNA"/>
</dbReference>
<evidence type="ECO:0000259" key="6">
    <source>
        <dbReference type="Pfam" id="PF08281"/>
    </source>
</evidence>
<evidence type="ECO:0000256" key="3">
    <source>
        <dbReference type="ARBA" id="ARBA00023082"/>
    </source>
</evidence>
<dbReference type="SUPFAM" id="SSF88946">
    <property type="entry name" value="Sigma2 domain of RNA polymerase sigma factors"/>
    <property type="match status" value="1"/>
</dbReference>
<evidence type="ECO:0000256" key="1">
    <source>
        <dbReference type="ARBA" id="ARBA00010641"/>
    </source>
</evidence>
<dbReference type="InterPro" id="IPR013249">
    <property type="entry name" value="RNA_pol_sigma70_r4_t2"/>
</dbReference>
<dbReference type="GO" id="GO:0006352">
    <property type="term" value="P:DNA-templated transcription initiation"/>
    <property type="evidence" value="ECO:0007669"/>
    <property type="project" value="InterPro"/>
</dbReference>
<dbReference type="InterPro" id="IPR036388">
    <property type="entry name" value="WH-like_DNA-bd_sf"/>
</dbReference>
<accession>A0A645EKU5</accession>
<dbReference type="SUPFAM" id="SSF88659">
    <property type="entry name" value="Sigma3 and sigma4 domains of RNA polymerase sigma factors"/>
    <property type="match status" value="1"/>
</dbReference>
<dbReference type="CDD" id="cd06171">
    <property type="entry name" value="Sigma70_r4"/>
    <property type="match status" value="1"/>
</dbReference>
<dbReference type="InterPro" id="IPR013324">
    <property type="entry name" value="RNA_pol_sigma_r3/r4-like"/>
</dbReference>
<comment type="similarity">
    <text evidence="1">Belongs to the sigma-70 factor family. ECF subfamily.</text>
</comment>
<feature type="domain" description="RNA polymerase sigma-70 region 2" evidence="5">
    <location>
        <begin position="11"/>
        <end position="76"/>
    </location>
</feature>
<feature type="domain" description="RNA polymerase sigma factor 70 region 4 type 2" evidence="6">
    <location>
        <begin position="98"/>
        <end position="148"/>
    </location>
</feature>
<dbReference type="InterPro" id="IPR039425">
    <property type="entry name" value="RNA_pol_sigma-70-like"/>
</dbReference>
<dbReference type="PANTHER" id="PTHR43133:SF60">
    <property type="entry name" value="RNA POLYMERASE SIGMA FACTOR SIGV"/>
    <property type="match status" value="1"/>
</dbReference>
<keyword evidence="3" id="KW-0731">Sigma factor</keyword>
<dbReference type="NCBIfam" id="TIGR02937">
    <property type="entry name" value="sigma70-ECF"/>
    <property type="match status" value="1"/>
</dbReference>
<dbReference type="GO" id="GO:0016987">
    <property type="term" value="F:sigma factor activity"/>
    <property type="evidence" value="ECO:0007669"/>
    <property type="project" value="UniProtKB-KW"/>
</dbReference>
<dbReference type="PANTHER" id="PTHR43133">
    <property type="entry name" value="RNA POLYMERASE ECF-TYPE SIGMA FACTO"/>
    <property type="match status" value="1"/>
</dbReference>
<evidence type="ECO:0000313" key="7">
    <source>
        <dbReference type="EMBL" id="MPN01882.1"/>
    </source>
</evidence>
<dbReference type="Gene3D" id="1.10.1740.10">
    <property type="match status" value="1"/>
</dbReference>
<proteinExistence type="inferred from homology"/>
<comment type="caution">
    <text evidence="7">The sequence shown here is derived from an EMBL/GenBank/DDBJ whole genome shotgun (WGS) entry which is preliminary data.</text>
</comment>
<gene>
    <name evidence="7" type="primary">sigV_17</name>
    <name evidence="7" type="ORF">SDC9_149094</name>
</gene>
<keyword evidence="4" id="KW-0804">Transcription</keyword>
<keyword evidence="2" id="KW-0805">Transcription regulation</keyword>
<name>A0A645EKU5_9ZZZZ</name>
<reference evidence="7" key="1">
    <citation type="submission" date="2019-08" db="EMBL/GenBank/DDBJ databases">
        <authorList>
            <person name="Kucharzyk K."/>
            <person name="Murdoch R.W."/>
            <person name="Higgins S."/>
            <person name="Loffler F."/>
        </authorList>
    </citation>
    <scope>NUCLEOTIDE SEQUENCE</scope>
</reference>
<evidence type="ECO:0000256" key="2">
    <source>
        <dbReference type="ARBA" id="ARBA00023015"/>
    </source>
</evidence>
<organism evidence="7">
    <name type="scientific">bioreactor metagenome</name>
    <dbReference type="NCBI Taxonomy" id="1076179"/>
    <lineage>
        <taxon>unclassified sequences</taxon>
        <taxon>metagenomes</taxon>
        <taxon>ecological metagenomes</taxon>
    </lineage>
</organism>
<dbReference type="InterPro" id="IPR014284">
    <property type="entry name" value="RNA_pol_sigma-70_dom"/>
</dbReference>
<dbReference type="Pfam" id="PF08281">
    <property type="entry name" value="Sigma70_r4_2"/>
    <property type="match status" value="1"/>
</dbReference>
<dbReference type="AlphaFoldDB" id="A0A645EKU5"/>
<dbReference type="GO" id="GO:0003677">
    <property type="term" value="F:DNA binding"/>
    <property type="evidence" value="ECO:0007669"/>
    <property type="project" value="InterPro"/>
</dbReference>
<dbReference type="InterPro" id="IPR013325">
    <property type="entry name" value="RNA_pol_sigma_r2"/>
</dbReference>
<dbReference type="Gene3D" id="1.10.10.10">
    <property type="entry name" value="Winged helix-like DNA-binding domain superfamily/Winged helix DNA-binding domain"/>
    <property type="match status" value="1"/>
</dbReference>
<dbReference type="InterPro" id="IPR007627">
    <property type="entry name" value="RNA_pol_sigma70_r2"/>
</dbReference>
<evidence type="ECO:0000256" key="4">
    <source>
        <dbReference type="ARBA" id="ARBA00023163"/>
    </source>
</evidence>
<protein>
    <submittedName>
        <fullName evidence="7">RNA polymerase sigma factor SigV</fullName>
    </submittedName>
</protein>
<sequence>MGNRKLVENFVKDNIGNAYRFAFTYMKNQQDAEDVVSESIVKALKSADNVKDMSRLKPWFFKIVSNTALNSIKKNMKIIPFENLDDKNSYSDIYNISNLMELIEQLPKDYLEVITLRYFEDLRIKDIAEVLSINENTIKTRLYKALKILKEDVEDKYEGF</sequence>
<dbReference type="Pfam" id="PF04542">
    <property type="entry name" value="Sigma70_r2"/>
    <property type="match status" value="1"/>
</dbReference>